<dbReference type="PANTHER" id="PTHR31394">
    <property type="entry name" value="TRANSMEMBRANE PROTEIN 199"/>
    <property type="match status" value="1"/>
</dbReference>
<keyword evidence="5 6" id="KW-0472">Membrane</keyword>
<dbReference type="GO" id="GO:0005789">
    <property type="term" value="C:endoplasmic reticulum membrane"/>
    <property type="evidence" value="ECO:0007669"/>
    <property type="project" value="UniProtKB-SubCell"/>
</dbReference>
<protein>
    <submittedName>
        <fullName evidence="7">Uncharacterized protein</fullName>
    </submittedName>
</protein>
<reference evidence="7" key="1">
    <citation type="submission" date="2023-07" db="EMBL/GenBank/DDBJ databases">
        <title>Chromosome-level genome assembly of Artemia franciscana.</title>
        <authorList>
            <person name="Jo E."/>
        </authorList>
    </citation>
    <scope>NUCLEOTIDE SEQUENCE</scope>
    <source>
        <tissue evidence="7">Whole body</tissue>
    </source>
</reference>
<keyword evidence="3" id="KW-0256">Endoplasmic reticulum</keyword>
<dbReference type="InterPro" id="IPR021013">
    <property type="entry name" value="ATPase_Vma12"/>
</dbReference>
<gene>
    <name evidence="7" type="ORF">QYM36_000673</name>
</gene>
<evidence type="ECO:0000313" key="8">
    <source>
        <dbReference type="Proteomes" id="UP001187531"/>
    </source>
</evidence>
<dbReference type="Proteomes" id="UP001187531">
    <property type="component" value="Unassembled WGS sequence"/>
</dbReference>
<organism evidence="7 8">
    <name type="scientific">Artemia franciscana</name>
    <name type="common">Brine shrimp</name>
    <name type="synonym">Artemia sanfranciscana</name>
    <dbReference type="NCBI Taxonomy" id="6661"/>
    <lineage>
        <taxon>Eukaryota</taxon>
        <taxon>Metazoa</taxon>
        <taxon>Ecdysozoa</taxon>
        <taxon>Arthropoda</taxon>
        <taxon>Crustacea</taxon>
        <taxon>Branchiopoda</taxon>
        <taxon>Anostraca</taxon>
        <taxon>Artemiidae</taxon>
        <taxon>Artemia</taxon>
    </lineage>
</organism>
<feature type="transmembrane region" description="Helical" evidence="6">
    <location>
        <begin position="127"/>
        <end position="147"/>
    </location>
</feature>
<name>A0AA88IDT8_ARTSF</name>
<keyword evidence="8" id="KW-1185">Reference proteome</keyword>
<comment type="subcellular location">
    <subcellularLocation>
        <location evidence="1">Endoplasmic reticulum membrane</location>
        <topology evidence="1">Multi-pass membrane protein</topology>
    </subcellularLocation>
</comment>
<keyword evidence="2 6" id="KW-0812">Transmembrane</keyword>
<evidence type="ECO:0000256" key="2">
    <source>
        <dbReference type="ARBA" id="ARBA00022692"/>
    </source>
</evidence>
<evidence type="ECO:0000256" key="1">
    <source>
        <dbReference type="ARBA" id="ARBA00004477"/>
    </source>
</evidence>
<feature type="transmembrane region" description="Helical" evidence="6">
    <location>
        <begin position="97"/>
        <end position="115"/>
    </location>
</feature>
<dbReference type="Pfam" id="PF11712">
    <property type="entry name" value="Vma12"/>
    <property type="match status" value="1"/>
</dbReference>
<dbReference type="PANTHER" id="PTHR31394:SF1">
    <property type="entry name" value="TRANSMEMBRANE PROTEIN 199"/>
    <property type="match status" value="1"/>
</dbReference>
<evidence type="ECO:0000256" key="6">
    <source>
        <dbReference type="SAM" id="Phobius"/>
    </source>
</evidence>
<evidence type="ECO:0000256" key="4">
    <source>
        <dbReference type="ARBA" id="ARBA00022989"/>
    </source>
</evidence>
<accession>A0AA88IDT8</accession>
<keyword evidence="4 6" id="KW-1133">Transmembrane helix</keyword>
<evidence type="ECO:0000256" key="5">
    <source>
        <dbReference type="ARBA" id="ARBA00023136"/>
    </source>
</evidence>
<evidence type="ECO:0000256" key="3">
    <source>
        <dbReference type="ARBA" id="ARBA00022824"/>
    </source>
</evidence>
<dbReference type="GO" id="GO:0070072">
    <property type="term" value="P:vacuolar proton-transporting V-type ATPase complex assembly"/>
    <property type="evidence" value="ECO:0007669"/>
    <property type="project" value="InterPro"/>
</dbReference>
<dbReference type="EMBL" id="JAVRJZ010000002">
    <property type="protein sequence ID" value="KAK2726303.1"/>
    <property type="molecule type" value="Genomic_DNA"/>
</dbReference>
<dbReference type="AlphaFoldDB" id="A0AA88IDT8"/>
<sequence length="170" mass="19137">MPSDDGIRHQKLKCLCHHRNPQLEARCLRLRKEQEQKEYDAMVNRIAPPKERKPDNLAAECNFFVLFCGACLGGELTGSTDLLDICMREVNRQLIQVFQFVLSTGSAFVFGFWGVDWAAGPFDFGSRSLIGVFCALIVAIAEIYFLIKIIGVSDNFIDGVKNKKICSKDE</sequence>
<evidence type="ECO:0000313" key="7">
    <source>
        <dbReference type="EMBL" id="KAK2726303.1"/>
    </source>
</evidence>
<proteinExistence type="predicted"/>
<comment type="caution">
    <text evidence="7">The sequence shown here is derived from an EMBL/GenBank/DDBJ whole genome shotgun (WGS) entry which is preliminary data.</text>
</comment>